<evidence type="ECO:0000256" key="1">
    <source>
        <dbReference type="SAM" id="SignalP"/>
    </source>
</evidence>
<evidence type="ECO:0000313" key="3">
    <source>
        <dbReference type="EMBL" id="RHN73643.1"/>
    </source>
</evidence>
<keyword evidence="1" id="KW-0732">Signal</keyword>
<evidence type="ECO:0000313" key="4">
    <source>
        <dbReference type="EnsemblPlants" id="KEH37590"/>
    </source>
</evidence>
<dbReference type="AlphaFoldDB" id="A0A072VHF7"/>
<organism evidence="2 5">
    <name type="scientific">Medicago truncatula</name>
    <name type="common">Barrel medic</name>
    <name type="synonym">Medicago tribuloides</name>
    <dbReference type="NCBI Taxonomy" id="3880"/>
    <lineage>
        <taxon>Eukaryota</taxon>
        <taxon>Viridiplantae</taxon>
        <taxon>Streptophyta</taxon>
        <taxon>Embryophyta</taxon>
        <taxon>Tracheophyta</taxon>
        <taxon>Spermatophyta</taxon>
        <taxon>Magnoliopsida</taxon>
        <taxon>eudicotyledons</taxon>
        <taxon>Gunneridae</taxon>
        <taxon>Pentapetalae</taxon>
        <taxon>rosids</taxon>
        <taxon>fabids</taxon>
        <taxon>Fabales</taxon>
        <taxon>Fabaceae</taxon>
        <taxon>Papilionoideae</taxon>
        <taxon>50 kb inversion clade</taxon>
        <taxon>NPAAA clade</taxon>
        <taxon>Hologalegina</taxon>
        <taxon>IRL clade</taxon>
        <taxon>Trifolieae</taxon>
        <taxon>Medicago</taxon>
    </lineage>
</organism>
<reference evidence="2 5" key="2">
    <citation type="journal article" date="2014" name="BMC Genomics">
        <title>An improved genome release (version Mt4.0) for the model legume Medicago truncatula.</title>
        <authorList>
            <person name="Tang H."/>
            <person name="Krishnakumar V."/>
            <person name="Bidwell S."/>
            <person name="Rosen B."/>
            <person name="Chan A."/>
            <person name="Zhou S."/>
            <person name="Gentzbittel L."/>
            <person name="Childs K.L."/>
            <person name="Yandell M."/>
            <person name="Gundlach H."/>
            <person name="Mayer K.F."/>
            <person name="Schwartz D.C."/>
            <person name="Town C.D."/>
        </authorList>
    </citation>
    <scope>GENOME REANNOTATION</scope>
    <source>
        <strain evidence="2">A17</strain>
        <strain evidence="4 5">cv. Jemalong A17</strain>
    </source>
</reference>
<dbReference type="HOGENOM" id="CLU_164291_1_0_1"/>
<evidence type="ECO:0000313" key="5">
    <source>
        <dbReference type="Proteomes" id="UP000002051"/>
    </source>
</evidence>
<accession>A0A072VHF7</accession>
<reference evidence="6" key="4">
    <citation type="journal article" date="2018" name="Nat. Plants">
        <title>Whole-genome landscape of Medicago truncatula symbiotic genes.</title>
        <authorList>
            <person name="Pecrix Y."/>
            <person name="Staton S.E."/>
            <person name="Sallet E."/>
            <person name="Lelandais-Briere C."/>
            <person name="Moreau S."/>
            <person name="Carrere S."/>
            <person name="Blein T."/>
            <person name="Jardinaud M.F."/>
            <person name="Latrasse D."/>
            <person name="Zouine M."/>
            <person name="Zahm M."/>
            <person name="Kreplak J."/>
            <person name="Mayjonade B."/>
            <person name="Satge C."/>
            <person name="Perez M."/>
            <person name="Cauet S."/>
            <person name="Marande W."/>
            <person name="Chantry-Darmon C."/>
            <person name="Lopez-Roques C."/>
            <person name="Bouchez O."/>
            <person name="Berard A."/>
            <person name="Debelle F."/>
            <person name="Munos S."/>
            <person name="Bendahmane A."/>
            <person name="Berges H."/>
            <person name="Niebel A."/>
            <person name="Buitink J."/>
            <person name="Frugier F."/>
            <person name="Benhamed M."/>
            <person name="Crespi M."/>
            <person name="Gouzy J."/>
            <person name="Gamas P."/>
        </authorList>
    </citation>
    <scope>NUCLEOTIDE SEQUENCE [LARGE SCALE GENOMIC DNA]</scope>
    <source>
        <strain evidence="6">cv. Jemalong A17</strain>
    </source>
</reference>
<reference evidence="2 5" key="1">
    <citation type="journal article" date="2011" name="Nature">
        <title>The Medicago genome provides insight into the evolution of rhizobial symbioses.</title>
        <authorList>
            <person name="Young N.D."/>
            <person name="Debelle F."/>
            <person name="Oldroyd G.E."/>
            <person name="Geurts R."/>
            <person name="Cannon S.B."/>
            <person name="Udvardi M.K."/>
            <person name="Benedito V.A."/>
            <person name="Mayer K.F."/>
            <person name="Gouzy J."/>
            <person name="Schoof H."/>
            <person name="Van de Peer Y."/>
            <person name="Proost S."/>
            <person name="Cook D.R."/>
            <person name="Meyers B.C."/>
            <person name="Spannagl M."/>
            <person name="Cheung F."/>
            <person name="De Mita S."/>
            <person name="Krishnakumar V."/>
            <person name="Gundlach H."/>
            <person name="Zhou S."/>
            <person name="Mudge J."/>
            <person name="Bharti A.K."/>
            <person name="Murray J.D."/>
            <person name="Naoumkina M.A."/>
            <person name="Rosen B."/>
            <person name="Silverstein K.A."/>
            <person name="Tang H."/>
            <person name="Rombauts S."/>
            <person name="Zhao P.X."/>
            <person name="Zhou P."/>
            <person name="Barbe V."/>
            <person name="Bardou P."/>
            <person name="Bechner M."/>
            <person name="Bellec A."/>
            <person name="Berger A."/>
            <person name="Berges H."/>
            <person name="Bidwell S."/>
            <person name="Bisseling T."/>
            <person name="Choisne N."/>
            <person name="Couloux A."/>
            <person name="Denny R."/>
            <person name="Deshpande S."/>
            <person name="Dai X."/>
            <person name="Doyle J.J."/>
            <person name="Dudez A.M."/>
            <person name="Farmer A.D."/>
            <person name="Fouteau S."/>
            <person name="Franken C."/>
            <person name="Gibelin C."/>
            <person name="Gish J."/>
            <person name="Goldstein S."/>
            <person name="Gonzalez A.J."/>
            <person name="Green P.J."/>
            <person name="Hallab A."/>
            <person name="Hartog M."/>
            <person name="Hua A."/>
            <person name="Humphray S.J."/>
            <person name="Jeong D.H."/>
            <person name="Jing Y."/>
            <person name="Jocker A."/>
            <person name="Kenton S.M."/>
            <person name="Kim D.J."/>
            <person name="Klee K."/>
            <person name="Lai H."/>
            <person name="Lang C."/>
            <person name="Lin S."/>
            <person name="Macmil S.L."/>
            <person name="Magdelenat G."/>
            <person name="Matthews L."/>
            <person name="McCorrison J."/>
            <person name="Monaghan E.L."/>
            <person name="Mun J.H."/>
            <person name="Najar F.Z."/>
            <person name="Nicholson C."/>
            <person name="Noirot C."/>
            <person name="O'Bleness M."/>
            <person name="Paule C.R."/>
            <person name="Poulain J."/>
            <person name="Prion F."/>
            <person name="Qin B."/>
            <person name="Qu C."/>
            <person name="Retzel E.F."/>
            <person name="Riddle C."/>
            <person name="Sallet E."/>
            <person name="Samain S."/>
            <person name="Samson N."/>
            <person name="Sanders I."/>
            <person name="Saurat O."/>
            <person name="Scarpelli C."/>
            <person name="Schiex T."/>
            <person name="Segurens B."/>
            <person name="Severin A.J."/>
            <person name="Sherrier D.J."/>
            <person name="Shi R."/>
            <person name="Sims S."/>
            <person name="Singer S.R."/>
            <person name="Sinharoy S."/>
            <person name="Sterck L."/>
            <person name="Viollet A."/>
            <person name="Wang B.B."/>
            <person name="Wang K."/>
            <person name="Wang M."/>
            <person name="Wang X."/>
            <person name="Warfsmann J."/>
            <person name="Weissenbach J."/>
            <person name="White D.D."/>
            <person name="White J.D."/>
            <person name="Wiley G.B."/>
            <person name="Wincker P."/>
            <person name="Xing Y."/>
            <person name="Yang L."/>
            <person name="Yao Z."/>
            <person name="Ying F."/>
            <person name="Zhai J."/>
            <person name="Zhou L."/>
            <person name="Zuber A."/>
            <person name="Denarie J."/>
            <person name="Dixon R.A."/>
            <person name="May G.D."/>
            <person name="Schwartz D.C."/>
            <person name="Rogers J."/>
            <person name="Quetier F."/>
            <person name="Town C.D."/>
            <person name="Roe B.A."/>
        </authorList>
    </citation>
    <scope>NUCLEOTIDE SEQUENCE [LARGE SCALE GENOMIC DNA]</scope>
    <source>
        <strain evidence="2">A17</strain>
        <strain evidence="4 5">cv. Jemalong A17</strain>
    </source>
</reference>
<name>A0A072VHF7_MEDTR</name>
<proteinExistence type="predicted"/>
<evidence type="ECO:0000313" key="2">
    <source>
        <dbReference type="EMBL" id="KEH37590.1"/>
    </source>
</evidence>
<protein>
    <submittedName>
        <fullName evidence="2">Thionin related (TAP1)</fullName>
    </submittedName>
</protein>
<dbReference type="EMBL" id="PSQE01000002">
    <property type="protein sequence ID" value="RHN73643.1"/>
    <property type="molecule type" value="Genomic_DNA"/>
</dbReference>
<gene>
    <name evidence="2" type="ordered locus">MTR_2g042005</name>
    <name evidence="3" type="ORF">MtrunA17_Chr2g0300731</name>
</gene>
<sequence>MGRSERKEIVLIFVMMMIVVAQANDSAHEESFKRAVCALKCPFKCKGNIKHYAVCVVTCELLCTQKTSKVDYDCATNCAIFKSVNANNEARDVSVYVNPCIEVCKNK</sequence>
<dbReference type="EnsemblPlants" id="KEH37590">
    <property type="protein sequence ID" value="KEH37590"/>
    <property type="gene ID" value="MTR_2g042005"/>
</dbReference>
<reference evidence="4" key="3">
    <citation type="submission" date="2015-04" db="UniProtKB">
        <authorList>
            <consortium name="EnsemblPlants"/>
        </authorList>
    </citation>
    <scope>IDENTIFICATION</scope>
    <source>
        <strain evidence="4">cv. Jemalong A17</strain>
    </source>
</reference>
<dbReference type="EMBL" id="CM001218">
    <property type="protein sequence ID" value="KEH37590.1"/>
    <property type="molecule type" value="Genomic_DNA"/>
</dbReference>
<keyword evidence="5" id="KW-1185">Reference proteome</keyword>
<evidence type="ECO:0000313" key="6">
    <source>
        <dbReference type="Proteomes" id="UP000265566"/>
    </source>
</evidence>
<feature type="signal peptide" evidence="1">
    <location>
        <begin position="1"/>
        <end position="23"/>
    </location>
</feature>
<feature type="chain" id="PRO_5014500701" evidence="1">
    <location>
        <begin position="24"/>
        <end position="107"/>
    </location>
</feature>
<dbReference type="Gramene" id="rna9481">
    <property type="protein sequence ID" value="RHN73643.1"/>
    <property type="gene ID" value="gene9481"/>
</dbReference>
<reference evidence="3" key="5">
    <citation type="journal article" date="2018" name="Nat. Plants">
        <title>Whole-genome landscape of Medicago truncatula symbiotic genes.</title>
        <authorList>
            <person name="Pecrix Y."/>
            <person name="Gamas P."/>
            <person name="Carrere S."/>
        </authorList>
    </citation>
    <scope>NUCLEOTIDE SEQUENCE</scope>
    <source>
        <tissue evidence="3">Leaves</tissue>
    </source>
</reference>
<dbReference type="Proteomes" id="UP000002051">
    <property type="component" value="Chromosome 2"/>
</dbReference>
<dbReference type="Proteomes" id="UP000265566">
    <property type="component" value="Chromosome 2"/>
</dbReference>